<dbReference type="EMBL" id="RRYP01017630">
    <property type="protein sequence ID" value="TNV74025.1"/>
    <property type="molecule type" value="Genomic_DNA"/>
</dbReference>
<evidence type="ECO:0000313" key="2">
    <source>
        <dbReference type="Proteomes" id="UP000785679"/>
    </source>
</evidence>
<accession>A0A8J8NGD8</accession>
<proteinExistence type="predicted"/>
<dbReference type="AlphaFoldDB" id="A0A8J8NGD8"/>
<organism evidence="1 2">
    <name type="scientific">Halteria grandinella</name>
    <dbReference type="NCBI Taxonomy" id="5974"/>
    <lineage>
        <taxon>Eukaryota</taxon>
        <taxon>Sar</taxon>
        <taxon>Alveolata</taxon>
        <taxon>Ciliophora</taxon>
        <taxon>Intramacronucleata</taxon>
        <taxon>Spirotrichea</taxon>
        <taxon>Stichotrichia</taxon>
        <taxon>Sporadotrichida</taxon>
        <taxon>Halteriidae</taxon>
        <taxon>Halteria</taxon>
    </lineage>
</organism>
<gene>
    <name evidence="1" type="ORF">FGO68_gene13300</name>
</gene>
<reference evidence="1" key="1">
    <citation type="submission" date="2019-06" db="EMBL/GenBank/DDBJ databases">
        <authorList>
            <person name="Zheng W."/>
        </authorList>
    </citation>
    <scope>NUCLEOTIDE SEQUENCE</scope>
    <source>
        <strain evidence="1">QDHG01</strain>
    </source>
</reference>
<comment type="caution">
    <text evidence="1">The sequence shown here is derived from an EMBL/GenBank/DDBJ whole genome shotgun (WGS) entry which is preliminary data.</text>
</comment>
<evidence type="ECO:0000313" key="1">
    <source>
        <dbReference type="EMBL" id="TNV74025.1"/>
    </source>
</evidence>
<sequence>MAFGSLSSMLSNSVRIRILIYQLQFNILFVYNQKQIGRETQYLPTTPEYYIIPIWLTYSKNLTPRAVTRATKTRAAPKTR</sequence>
<dbReference type="Proteomes" id="UP000785679">
    <property type="component" value="Unassembled WGS sequence"/>
</dbReference>
<keyword evidence="2" id="KW-1185">Reference proteome</keyword>
<protein>
    <submittedName>
        <fullName evidence="1">Uncharacterized protein</fullName>
    </submittedName>
</protein>
<name>A0A8J8NGD8_HALGN</name>